<dbReference type="AlphaFoldDB" id="A0A4D7B3V9"/>
<name>A0A4D7B3V9_9HYPH</name>
<gene>
    <name evidence="2" type="ORF">E8M01_27160</name>
</gene>
<accession>A0A4D7B3V9</accession>
<sequence length="374" mass="40165">MSRVRVGSLGDMNEQLLERIYEAAALPELWASVLDELAGLAGCRPALLFTTDGANVTGAIGNQAIQEPLRVFVEDGWMARNPQGARTLARREPRFTNDLDIFTLEEIETDPYYLEFLRPQGMSWGTGTLITGPIETQIIVSIHRAYELGPVTREAVDRLTALRPHIARAAFISARLKLEQARAAVQALDALGLPAAALGSAGAVRVANASFQALIPEVVLDWRQRLKFVHRKADSLLEAALSVPFGSRPADNIGASFPVAASDGHSPFIAHLLPISGAGHDVFSGIGWILVAVPVARNEPASCALIEGLFDLTPAEARVARALLAGKTVAGLATASNLSRETIRSHLKALMQKTGAHRQADLMRLLSVPFGSLR</sequence>
<dbReference type="GO" id="GO:0003677">
    <property type="term" value="F:DNA binding"/>
    <property type="evidence" value="ECO:0007669"/>
    <property type="project" value="InterPro"/>
</dbReference>
<reference evidence="2 3" key="1">
    <citation type="submission" date="2019-04" db="EMBL/GenBank/DDBJ databases">
        <title>Phreatobacter aquaticus sp. nov.</title>
        <authorList>
            <person name="Choi A."/>
        </authorList>
    </citation>
    <scope>NUCLEOTIDE SEQUENCE [LARGE SCALE GENOMIC DNA]</scope>
    <source>
        <strain evidence="2 3">KCTC 52518</strain>
    </source>
</reference>
<evidence type="ECO:0000259" key="1">
    <source>
        <dbReference type="SMART" id="SM00421"/>
    </source>
</evidence>
<protein>
    <submittedName>
        <fullName evidence="2">Helix-turn-helix transcriptional regulator</fullName>
    </submittedName>
</protein>
<proteinExistence type="predicted"/>
<evidence type="ECO:0000313" key="3">
    <source>
        <dbReference type="Proteomes" id="UP000298781"/>
    </source>
</evidence>
<dbReference type="KEGG" id="pstg:E8M01_27160"/>
<evidence type="ECO:0000313" key="2">
    <source>
        <dbReference type="EMBL" id="QCI67581.1"/>
    </source>
</evidence>
<keyword evidence="3" id="KW-1185">Reference proteome</keyword>
<dbReference type="EMBL" id="CP039690">
    <property type="protein sequence ID" value="QCI67581.1"/>
    <property type="molecule type" value="Genomic_DNA"/>
</dbReference>
<dbReference type="OrthoDB" id="7444822at2"/>
<dbReference type="InterPro" id="IPR016032">
    <property type="entry name" value="Sig_transdc_resp-reg_C-effctor"/>
</dbReference>
<dbReference type="Pfam" id="PF00196">
    <property type="entry name" value="GerE"/>
    <property type="match status" value="1"/>
</dbReference>
<dbReference type="Gene3D" id="1.10.10.10">
    <property type="entry name" value="Winged helix-like DNA-binding domain superfamily/Winged helix DNA-binding domain"/>
    <property type="match status" value="1"/>
</dbReference>
<dbReference type="GO" id="GO:0006355">
    <property type="term" value="P:regulation of DNA-templated transcription"/>
    <property type="evidence" value="ECO:0007669"/>
    <property type="project" value="InterPro"/>
</dbReference>
<dbReference type="InterPro" id="IPR036388">
    <property type="entry name" value="WH-like_DNA-bd_sf"/>
</dbReference>
<organism evidence="2 3">
    <name type="scientific">Phreatobacter stygius</name>
    <dbReference type="NCBI Taxonomy" id="1940610"/>
    <lineage>
        <taxon>Bacteria</taxon>
        <taxon>Pseudomonadati</taxon>
        <taxon>Pseudomonadota</taxon>
        <taxon>Alphaproteobacteria</taxon>
        <taxon>Hyphomicrobiales</taxon>
        <taxon>Phreatobacteraceae</taxon>
        <taxon>Phreatobacter</taxon>
    </lineage>
</organism>
<dbReference type="InterPro" id="IPR000792">
    <property type="entry name" value="Tscrpt_reg_LuxR_C"/>
</dbReference>
<dbReference type="SMART" id="SM00421">
    <property type="entry name" value="HTH_LUXR"/>
    <property type="match status" value="1"/>
</dbReference>
<dbReference type="SUPFAM" id="SSF46894">
    <property type="entry name" value="C-terminal effector domain of the bipartite response regulators"/>
    <property type="match status" value="1"/>
</dbReference>
<dbReference type="Proteomes" id="UP000298781">
    <property type="component" value="Chromosome"/>
</dbReference>
<feature type="domain" description="HTH luxR-type" evidence="1">
    <location>
        <begin position="309"/>
        <end position="366"/>
    </location>
</feature>